<feature type="transmembrane region" description="Helical" evidence="7">
    <location>
        <begin position="114"/>
        <end position="135"/>
    </location>
</feature>
<accession>A0A1H2QAU4</accession>
<dbReference type="CDD" id="cd06261">
    <property type="entry name" value="TM_PBP2"/>
    <property type="match status" value="1"/>
</dbReference>
<keyword evidence="4 7" id="KW-0812">Transmembrane</keyword>
<keyword evidence="10" id="KW-1185">Reference proteome</keyword>
<dbReference type="SUPFAM" id="SSF161098">
    <property type="entry name" value="MetI-like"/>
    <property type="match status" value="1"/>
</dbReference>
<dbReference type="InterPro" id="IPR000515">
    <property type="entry name" value="MetI-like"/>
</dbReference>
<dbReference type="GO" id="GO:0055085">
    <property type="term" value="P:transmembrane transport"/>
    <property type="evidence" value="ECO:0007669"/>
    <property type="project" value="InterPro"/>
</dbReference>
<comment type="subcellular location">
    <subcellularLocation>
        <location evidence="1 7">Cell membrane</location>
        <topology evidence="1 7">Multi-pass membrane protein</topology>
    </subcellularLocation>
</comment>
<reference evidence="9 10" key="1">
    <citation type="submission" date="2016-10" db="EMBL/GenBank/DDBJ databases">
        <authorList>
            <person name="de Groot N.N."/>
        </authorList>
    </citation>
    <scope>NUCLEOTIDE SEQUENCE [LARGE SCALE GENOMIC DNA]</scope>
    <source>
        <strain evidence="9 10">DSM 23310</strain>
    </source>
</reference>
<keyword evidence="2 7" id="KW-0813">Transport</keyword>
<name>A0A1H2QAU4_9FIRM</name>
<feature type="transmembrane region" description="Helical" evidence="7">
    <location>
        <begin position="215"/>
        <end position="236"/>
    </location>
</feature>
<evidence type="ECO:0000259" key="8">
    <source>
        <dbReference type="PROSITE" id="PS50928"/>
    </source>
</evidence>
<feature type="transmembrane region" description="Helical" evidence="7">
    <location>
        <begin position="74"/>
        <end position="93"/>
    </location>
</feature>
<feature type="transmembrane region" description="Helical" evidence="7">
    <location>
        <begin position="147"/>
        <end position="171"/>
    </location>
</feature>
<dbReference type="Pfam" id="PF00528">
    <property type="entry name" value="BPD_transp_1"/>
    <property type="match status" value="1"/>
</dbReference>
<protein>
    <submittedName>
        <fullName evidence="9">NitT/TauT family transport system permease protein</fullName>
    </submittedName>
</protein>
<keyword evidence="3" id="KW-1003">Cell membrane</keyword>
<evidence type="ECO:0000256" key="1">
    <source>
        <dbReference type="ARBA" id="ARBA00004651"/>
    </source>
</evidence>
<comment type="similarity">
    <text evidence="7">Belongs to the binding-protein-dependent transport system permease family.</text>
</comment>
<proteinExistence type="inferred from homology"/>
<dbReference type="InterPro" id="IPR035906">
    <property type="entry name" value="MetI-like_sf"/>
</dbReference>
<feature type="transmembrane region" description="Helical" evidence="7">
    <location>
        <begin position="9"/>
        <end position="29"/>
    </location>
</feature>
<evidence type="ECO:0000256" key="7">
    <source>
        <dbReference type="RuleBase" id="RU363032"/>
    </source>
</evidence>
<dbReference type="PANTHER" id="PTHR30151:SF0">
    <property type="entry name" value="ABC TRANSPORTER PERMEASE PROTEIN MJ0413-RELATED"/>
    <property type="match status" value="1"/>
</dbReference>
<feature type="domain" description="ABC transmembrane type-1" evidence="8">
    <location>
        <begin position="66"/>
        <end position="267"/>
    </location>
</feature>
<dbReference type="PROSITE" id="PS50928">
    <property type="entry name" value="ABC_TM1"/>
    <property type="match status" value="1"/>
</dbReference>
<evidence type="ECO:0000313" key="10">
    <source>
        <dbReference type="Proteomes" id="UP000198828"/>
    </source>
</evidence>
<evidence type="ECO:0000256" key="6">
    <source>
        <dbReference type="ARBA" id="ARBA00023136"/>
    </source>
</evidence>
<keyword evidence="5 7" id="KW-1133">Transmembrane helix</keyword>
<sequence>MIENRIRRVISFVSPTLIPILFIIFWELFARKVGNNAVIPQVTTVAKHFININEDVIGIGSIPKNILYSLVRVFIGYALAIIAGLPLGLLMGYSRRVKGAFNLFISLFQPVPAIAWRPLVLGWFGVTSIATLFNLDYGPAYAIMDNFKLSMIFLIFLSAFFPIWGNTMFGVSNVQEVLVESAQVLGASKKDIFFHILLPGAGPNIINGLKSGLTASWSCLVAAEMLPGSMSGLGYLISHAYELTRMDLIVAGIICIGVIGALFDGIYSYISNKYFSWQRLVR</sequence>
<evidence type="ECO:0000256" key="4">
    <source>
        <dbReference type="ARBA" id="ARBA00022692"/>
    </source>
</evidence>
<evidence type="ECO:0000256" key="5">
    <source>
        <dbReference type="ARBA" id="ARBA00022989"/>
    </source>
</evidence>
<feature type="transmembrane region" description="Helical" evidence="7">
    <location>
        <begin position="248"/>
        <end position="270"/>
    </location>
</feature>
<dbReference type="AlphaFoldDB" id="A0A1H2QAU4"/>
<evidence type="ECO:0000256" key="2">
    <source>
        <dbReference type="ARBA" id="ARBA00022448"/>
    </source>
</evidence>
<dbReference type="GO" id="GO:0005886">
    <property type="term" value="C:plasma membrane"/>
    <property type="evidence" value="ECO:0007669"/>
    <property type="project" value="UniProtKB-SubCell"/>
</dbReference>
<dbReference type="PANTHER" id="PTHR30151">
    <property type="entry name" value="ALKANE SULFONATE ABC TRANSPORTER-RELATED, MEMBRANE SUBUNIT"/>
    <property type="match status" value="1"/>
</dbReference>
<dbReference type="Proteomes" id="UP000198828">
    <property type="component" value="Unassembled WGS sequence"/>
</dbReference>
<dbReference type="EMBL" id="FNNG01000001">
    <property type="protein sequence ID" value="SDW04271.1"/>
    <property type="molecule type" value="Genomic_DNA"/>
</dbReference>
<feature type="transmembrane region" description="Helical" evidence="7">
    <location>
        <begin position="192"/>
        <end position="209"/>
    </location>
</feature>
<evidence type="ECO:0000256" key="3">
    <source>
        <dbReference type="ARBA" id="ARBA00022475"/>
    </source>
</evidence>
<keyword evidence="6 7" id="KW-0472">Membrane</keyword>
<gene>
    <name evidence="9" type="ORF">SAMN05660923_00102</name>
</gene>
<evidence type="ECO:0000313" key="9">
    <source>
        <dbReference type="EMBL" id="SDW04271.1"/>
    </source>
</evidence>
<dbReference type="Gene3D" id="1.10.3720.10">
    <property type="entry name" value="MetI-like"/>
    <property type="match status" value="1"/>
</dbReference>
<dbReference type="OrthoDB" id="9804353at2"/>
<organism evidence="9 10">
    <name type="scientific">Tepidimicrobium xylanilyticum</name>
    <dbReference type="NCBI Taxonomy" id="1123352"/>
    <lineage>
        <taxon>Bacteria</taxon>
        <taxon>Bacillati</taxon>
        <taxon>Bacillota</taxon>
        <taxon>Tissierellia</taxon>
        <taxon>Tissierellales</taxon>
        <taxon>Tepidimicrobiaceae</taxon>
        <taxon>Tepidimicrobium</taxon>
    </lineage>
</organism>
<dbReference type="RefSeq" id="WP_093749781.1">
    <property type="nucleotide sequence ID" value="NZ_FNNG01000001.1"/>
</dbReference>